<evidence type="ECO:0008006" key="4">
    <source>
        <dbReference type="Google" id="ProtNLM"/>
    </source>
</evidence>
<evidence type="ECO:0000313" key="3">
    <source>
        <dbReference type="Proteomes" id="UP000001935"/>
    </source>
</evidence>
<dbReference type="HOGENOM" id="CLU_275690_0_0_7"/>
<evidence type="ECO:0000313" key="2">
    <source>
        <dbReference type="EMBL" id="ABC83002.1"/>
    </source>
</evidence>
<reference evidence="2 3" key="1">
    <citation type="submission" date="2006-01" db="EMBL/GenBank/DDBJ databases">
        <title>Complete sequence of Anaeromyxobacter dehalogenans 2CP-C.</title>
        <authorList>
            <consortium name="US DOE Joint Genome Institute"/>
            <person name="Copeland A."/>
            <person name="Lucas S."/>
            <person name="Lapidus A."/>
            <person name="Barry K."/>
            <person name="Detter J.C."/>
            <person name="Glavina T."/>
            <person name="Hammon N."/>
            <person name="Israni S."/>
            <person name="Pitluck S."/>
            <person name="Brettin T."/>
            <person name="Bruce D."/>
            <person name="Han C."/>
            <person name="Tapia R."/>
            <person name="Gilna P."/>
            <person name="Kiss H."/>
            <person name="Schmutz J."/>
            <person name="Larimer F."/>
            <person name="Land M."/>
            <person name="Kyrpides N."/>
            <person name="Anderson I."/>
            <person name="Sanford R.A."/>
            <person name="Ritalahti K.M."/>
            <person name="Thomas H.S."/>
            <person name="Kirby J.R."/>
            <person name="Zhulin I.B."/>
            <person name="Loeffler F.E."/>
            <person name="Richardson P."/>
        </authorList>
    </citation>
    <scope>NUCLEOTIDE SEQUENCE [LARGE SCALE GENOMIC DNA]</scope>
    <source>
        <strain evidence="2 3">2CP-C</strain>
    </source>
</reference>
<name>Q2IEJ7_ANADE</name>
<proteinExistence type="predicted"/>
<feature type="region of interest" description="Disordered" evidence="1">
    <location>
        <begin position="680"/>
        <end position="701"/>
    </location>
</feature>
<dbReference type="AlphaFoldDB" id="Q2IEJ7"/>
<organism evidence="2 3">
    <name type="scientific">Anaeromyxobacter dehalogenans (strain 2CP-C)</name>
    <dbReference type="NCBI Taxonomy" id="290397"/>
    <lineage>
        <taxon>Bacteria</taxon>
        <taxon>Pseudomonadati</taxon>
        <taxon>Myxococcota</taxon>
        <taxon>Myxococcia</taxon>
        <taxon>Myxococcales</taxon>
        <taxon>Cystobacterineae</taxon>
        <taxon>Anaeromyxobacteraceae</taxon>
        <taxon>Anaeromyxobacter</taxon>
    </lineage>
</organism>
<evidence type="ECO:0000256" key="1">
    <source>
        <dbReference type="SAM" id="MobiDB-lite"/>
    </source>
</evidence>
<feature type="compositionally biased region" description="Basic and acidic residues" evidence="1">
    <location>
        <begin position="688"/>
        <end position="701"/>
    </location>
</feature>
<dbReference type="NCBIfam" id="NF033441">
    <property type="entry name" value="BREX_BrxC"/>
    <property type="match status" value="1"/>
</dbReference>
<gene>
    <name evidence="2" type="ordered locus">Adeh_3234</name>
</gene>
<accession>Q2IEJ7</accession>
<dbReference type="EMBL" id="CP000251">
    <property type="protein sequence ID" value="ABC83002.1"/>
    <property type="molecule type" value="Genomic_DNA"/>
</dbReference>
<dbReference type="eggNOG" id="COG1330">
    <property type="taxonomic scope" value="Bacteria"/>
</dbReference>
<sequence length="1153" mass="125566">MKIKDVLQRDPSTYPLVNQGQARIADRSNEKVLDELRGELSTFVCEGQYAEGIIKILKSFLANLTSTSQKAAWVSGFFGSGKSHLLKMACHLWQDTKFPDGATARSLVPSMPDELRELLRELDTAGKRGGGLLAAAGALPSGTTDHVRLTILAVLLRGVGLPDQYPQAQFCLWLHDQGWFDKVKGAIEGAGKQWQSELNNLYVSKNIANALLACDPGFASTEAEARNTLKAQFPPRNTDITTEEFLTAVKRVLKLVGRDGRTPLMLLVLDEVQQYIGDSNDRSTLVTEVTEALSKQLDSNVLVVASGQSALTSVPRLHKLMDRYTIRVQLSDQDVEAVVRKVLLQKKAASISTVKGVLEKHGGEISRQLQGTRIGESAQDREVMVDDYPLLPVRRRFWEHCFRAVDAEGTHSQLRSQLRIIHDAVAKISDRALGATVPGDELFEALAPEMVNTGVLLRELNERIINLSKDGTERGKLARRICGLVFLITKLPEKDKPGYLGVQASKEHIADLLVEDLLADNGKLRSAVETVLEELTSSGALMRVGDEYRLQTKEGAEWDAEFRRRQGKLANDDADIQIRRDQQIYAEADRVIRTVKVVQGAAKEARQVVVSRDQTPPAGNGESVPLWIRDGWSASEKELLDAARAAGTDSPTVFIFLPRQAADELRKLIVDAEAAQQTIDAKGTPTTREGEEAKHSMESRRNAAIRQRDELIKQIVANAKVFQGGGSELLQATLEDRVREAINAALVRLFPRFKEADHAAWETVIKRAKEGADQPLQPVGHTVATEEHAVCKAVLSTIGSGKVGVEVRKALRASPYGWPQDAIDAALLALHRTQHVSATLNGMALAPGQLDQNRISKAEFRVEKITLSVTEKLAIRKVFQALGVGCKAGEELAKAPAFLEQLAALGRSTGGDAPLPAPPSVIDIEDIRARVGNDQLAGIRDNAQLFGKRITEWTNTKKVVDARLPTWALVERLALHAHGLAAAEDLLKQVEAVRAQRLLLEPTDPVAPLRSGLADALRKALLAAHGAYETEFGKGMASLEASSLWRKLPSSDRSSILASVGLAPAAPLSVPSDEALASALDAKSLSSRSAEADAVSGRVQKALEHAAKLLEPKVRPVTLERSTLTTEADVDAWLERQKKSLVAAIKDGPVLVS</sequence>
<dbReference type="OrthoDB" id="3201900at2"/>
<protein>
    <recommendedName>
        <fullName evidence="4">BREX system P-loop protein BrxC</fullName>
    </recommendedName>
</protein>
<dbReference type="KEGG" id="ade:Adeh_3234"/>
<dbReference type="Proteomes" id="UP000001935">
    <property type="component" value="Chromosome"/>
</dbReference>
<dbReference type="STRING" id="290397.Adeh_3234"/>
<dbReference type="InterPro" id="IPR047679">
    <property type="entry name" value="BREX_BrxC"/>
</dbReference>
<dbReference type="RefSeq" id="WP_011422284.1">
    <property type="nucleotide sequence ID" value="NC_007760.1"/>
</dbReference>